<proteinExistence type="predicted"/>
<dbReference type="InterPro" id="IPR052019">
    <property type="entry name" value="F420H2_bilvrd_red/Heme_oxyg"/>
</dbReference>
<feature type="domain" description="Pyridoxamine 5'-phosphate oxidase N-terminal" evidence="2">
    <location>
        <begin position="31"/>
        <end position="135"/>
    </location>
</feature>
<dbReference type="Proteomes" id="UP000293342">
    <property type="component" value="Unassembled WGS sequence"/>
</dbReference>
<dbReference type="AlphaFoldDB" id="A0A4R0JE37"/>
<dbReference type="Gene3D" id="2.30.110.10">
    <property type="entry name" value="Electron Transport, Fmn-binding Protein, Chain A"/>
    <property type="match status" value="1"/>
</dbReference>
<dbReference type="InterPro" id="IPR011576">
    <property type="entry name" value="Pyridox_Oxase_N"/>
</dbReference>
<dbReference type="SUPFAM" id="SSF50475">
    <property type="entry name" value="FMN-binding split barrel"/>
    <property type="match status" value="1"/>
</dbReference>
<dbReference type="GO" id="GO:0070967">
    <property type="term" value="F:coenzyme F420 binding"/>
    <property type="evidence" value="ECO:0007669"/>
    <property type="project" value="TreeGrafter"/>
</dbReference>
<dbReference type="PANTHER" id="PTHR35176:SF6">
    <property type="entry name" value="HEME OXYGENASE HI_0854-RELATED"/>
    <property type="match status" value="1"/>
</dbReference>
<evidence type="ECO:0000256" key="1">
    <source>
        <dbReference type="ARBA" id="ARBA00023002"/>
    </source>
</evidence>
<dbReference type="OrthoDB" id="9788889at2"/>
<dbReference type="GO" id="GO:0005829">
    <property type="term" value="C:cytosol"/>
    <property type="evidence" value="ECO:0007669"/>
    <property type="project" value="TreeGrafter"/>
</dbReference>
<dbReference type="InterPro" id="IPR012349">
    <property type="entry name" value="Split_barrel_FMN-bd"/>
</dbReference>
<evidence type="ECO:0000259" key="2">
    <source>
        <dbReference type="Pfam" id="PF01243"/>
    </source>
</evidence>
<protein>
    <submittedName>
        <fullName evidence="3">Pyridoxamine 5'-phosphate oxidase family protein</fullName>
    </submittedName>
</protein>
<comment type="caution">
    <text evidence="3">The sequence shown here is derived from an EMBL/GenBank/DDBJ whole genome shotgun (WGS) entry which is preliminary data.</text>
</comment>
<evidence type="ECO:0000313" key="3">
    <source>
        <dbReference type="EMBL" id="TCC44639.1"/>
    </source>
</evidence>
<organism evidence="3 4">
    <name type="scientific">Kribbella capetownensis</name>
    <dbReference type="NCBI Taxonomy" id="1572659"/>
    <lineage>
        <taxon>Bacteria</taxon>
        <taxon>Bacillati</taxon>
        <taxon>Actinomycetota</taxon>
        <taxon>Actinomycetes</taxon>
        <taxon>Propionibacteriales</taxon>
        <taxon>Kribbellaceae</taxon>
        <taxon>Kribbella</taxon>
    </lineage>
</organism>
<gene>
    <name evidence="3" type="ORF">E0H75_34310</name>
</gene>
<accession>A0A4R0JE37</accession>
<dbReference type="EMBL" id="SJKD01000009">
    <property type="protein sequence ID" value="TCC44639.1"/>
    <property type="molecule type" value="Genomic_DNA"/>
</dbReference>
<dbReference type="Pfam" id="PF01243">
    <property type="entry name" value="PNPOx_N"/>
    <property type="match status" value="1"/>
</dbReference>
<dbReference type="PANTHER" id="PTHR35176">
    <property type="entry name" value="HEME OXYGENASE HI_0854-RELATED"/>
    <property type="match status" value="1"/>
</dbReference>
<name>A0A4R0JE37_9ACTN</name>
<reference evidence="3 4" key="1">
    <citation type="submission" date="2019-02" db="EMBL/GenBank/DDBJ databases">
        <title>Kribbella capetownensis sp. nov. and Kribbella speibonae sp. nov., isolated from soil.</title>
        <authorList>
            <person name="Curtis S.M."/>
            <person name="Norton I."/>
            <person name="Everest G.J."/>
            <person name="Meyers P.R."/>
        </authorList>
    </citation>
    <scope>NUCLEOTIDE SEQUENCE [LARGE SCALE GENOMIC DNA]</scope>
    <source>
        <strain evidence="3 4">YM53</strain>
    </source>
</reference>
<keyword evidence="1" id="KW-0560">Oxidoreductase</keyword>
<keyword evidence="4" id="KW-1185">Reference proteome</keyword>
<dbReference type="GO" id="GO:0016627">
    <property type="term" value="F:oxidoreductase activity, acting on the CH-CH group of donors"/>
    <property type="evidence" value="ECO:0007669"/>
    <property type="project" value="TreeGrafter"/>
</dbReference>
<sequence length="182" mass="20316">MVRSVAVPWPLLRTMRGVRCDGETMTQEILDRRAAAVIEANKYMTLGTVDPDGRPWVTPVYFTPDGHATFYWASSTAAAHSVNIAANPDVSIAIFDSSVPIGGASAVYFRARAERVPDDELEHCAALYTSRYPELRKYGAEELREPEELRLYRAHATDHWILVRGGDPDYGTGIDSRRSVWS</sequence>
<evidence type="ECO:0000313" key="4">
    <source>
        <dbReference type="Proteomes" id="UP000293342"/>
    </source>
</evidence>